<feature type="transmembrane region" description="Helical" evidence="2">
    <location>
        <begin position="132"/>
        <end position="150"/>
    </location>
</feature>
<gene>
    <name evidence="3" type="ORF">GCM10010995_23710</name>
</gene>
<feature type="transmembrane region" description="Helical" evidence="2">
    <location>
        <begin position="109"/>
        <end position="125"/>
    </location>
</feature>
<keyword evidence="1" id="KW-0175">Coiled coil</keyword>
<name>A0A8J2Z6F8_9GAMM</name>
<keyword evidence="2" id="KW-0472">Membrane</keyword>
<feature type="transmembrane region" description="Helical" evidence="2">
    <location>
        <begin position="162"/>
        <end position="185"/>
    </location>
</feature>
<accession>A0A8J2Z6F8</accession>
<comment type="caution">
    <text evidence="3">The sequence shown here is derived from an EMBL/GenBank/DDBJ whole genome shotgun (WGS) entry which is preliminary data.</text>
</comment>
<keyword evidence="2" id="KW-1133">Transmembrane helix</keyword>
<protein>
    <recommendedName>
        <fullName evidence="5">FUSC family protein</fullName>
    </recommendedName>
</protein>
<dbReference type="Proteomes" id="UP000636949">
    <property type="component" value="Unassembled WGS sequence"/>
</dbReference>
<evidence type="ECO:0000256" key="1">
    <source>
        <dbReference type="SAM" id="Coils"/>
    </source>
</evidence>
<reference evidence="3" key="2">
    <citation type="submission" date="2020-09" db="EMBL/GenBank/DDBJ databases">
        <authorList>
            <person name="Sun Q."/>
            <person name="Zhou Y."/>
        </authorList>
    </citation>
    <scope>NUCLEOTIDE SEQUENCE</scope>
    <source>
        <strain evidence="3">CGMCC 1.15758</strain>
    </source>
</reference>
<feature type="transmembrane region" description="Helical" evidence="2">
    <location>
        <begin position="32"/>
        <end position="53"/>
    </location>
</feature>
<sequence>MSGQVRMLRLNRQNKGKYRDSYTLPQDPYLDIAYHVIVTLVAFCVLLICYMIFQWPDFLIFLLISILLIFMSAFPLGQSRWGQVKASLWISLGLWLCFAGVFAVVGSKGWTIFLVLVFSLSYYLLTLKDMNLRLYLGLGVLFLPIFIHLVDDPTMIAPANSIQMFINYSVAMVICALFSVAVAVIQPRRYEAKVLIAMTEYIYALRRMLSSTDEKGYRDNLYCMYRHLYYLRQQKKNHHKHFTTEFNQIIDEYVDVVYQIVMIYVYIINNHAVKLPFYEACLKIDNLLDQDDLAIKATALENRAFRLQLLEENVQLKKAIERADARLQLLNTLYIKVKALRKKYA</sequence>
<evidence type="ECO:0000313" key="3">
    <source>
        <dbReference type="EMBL" id="GGG05491.1"/>
    </source>
</evidence>
<feature type="transmembrane region" description="Helical" evidence="2">
    <location>
        <begin position="86"/>
        <end position="103"/>
    </location>
</feature>
<keyword evidence="2" id="KW-0812">Transmembrane</keyword>
<proteinExistence type="predicted"/>
<evidence type="ECO:0000313" key="4">
    <source>
        <dbReference type="Proteomes" id="UP000636949"/>
    </source>
</evidence>
<feature type="transmembrane region" description="Helical" evidence="2">
    <location>
        <begin position="59"/>
        <end position="77"/>
    </location>
</feature>
<feature type="coiled-coil region" evidence="1">
    <location>
        <begin position="306"/>
        <end position="333"/>
    </location>
</feature>
<dbReference type="AlphaFoldDB" id="A0A8J2Z6F8"/>
<dbReference type="EMBL" id="BMJS01000036">
    <property type="protein sequence ID" value="GGG05491.1"/>
    <property type="molecule type" value="Genomic_DNA"/>
</dbReference>
<keyword evidence="4" id="KW-1185">Reference proteome</keyword>
<evidence type="ECO:0000256" key="2">
    <source>
        <dbReference type="SAM" id="Phobius"/>
    </source>
</evidence>
<evidence type="ECO:0008006" key="5">
    <source>
        <dbReference type="Google" id="ProtNLM"/>
    </source>
</evidence>
<organism evidence="3 4">
    <name type="scientific">Cysteiniphilum litorale</name>
    <dbReference type="NCBI Taxonomy" id="2056700"/>
    <lineage>
        <taxon>Bacteria</taxon>
        <taxon>Pseudomonadati</taxon>
        <taxon>Pseudomonadota</taxon>
        <taxon>Gammaproteobacteria</taxon>
        <taxon>Thiotrichales</taxon>
        <taxon>Fastidiosibacteraceae</taxon>
        <taxon>Cysteiniphilum</taxon>
    </lineage>
</organism>
<reference evidence="3" key="1">
    <citation type="journal article" date="2014" name="Int. J. Syst. Evol. Microbiol.">
        <title>Complete genome sequence of Corynebacterium casei LMG S-19264T (=DSM 44701T), isolated from a smear-ripened cheese.</title>
        <authorList>
            <consortium name="US DOE Joint Genome Institute (JGI-PGF)"/>
            <person name="Walter F."/>
            <person name="Albersmeier A."/>
            <person name="Kalinowski J."/>
            <person name="Ruckert C."/>
        </authorList>
    </citation>
    <scope>NUCLEOTIDE SEQUENCE</scope>
    <source>
        <strain evidence="3">CGMCC 1.15758</strain>
    </source>
</reference>